<comment type="miscellaneous">
    <text evidence="2">Reaction mechanism of ThiL seems to utilize a direct, inline transfer of the gamma-phosphate of ATP to TMP rather than a phosphorylated enzyme intermediate.</text>
</comment>
<keyword evidence="1 2" id="KW-0784">Thiamine biosynthesis</keyword>
<feature type="binding site" evidence="2">
    <location>
        <position position="120"/>
    </location>
    <ligand>
        <name>Mg(2+)</name>
        <dbReference type="ChEBI" id="CHEBI:18420"/>
        <label>1</label>
    </ligand>
</feature>
<feature type="binding site" evidence="2">
    <location>
        <position position="44"/>
    </location>
    <ligand>
        <name>Mg(2+)</name>
        <dbReference type="ChEBI" id="CHEBI:18420"/>
        <label>1</label>
    </ligand>
</feature>
<keyword evidence="2 5" id="KW-0418">Kinase</keyword>
<evidence type="ECO:0000313" key="6">
    <source>
        <dbReference type="Proteomes" id="UP001595892"/>
    </source>
</evidence>
<dbReference type="NCBIfam" id="TIGR01379">
    <property type="entry name" value="thiL"/>
    <property type="match status" value="1"/>
</dbReference>
<feature type="binding site" evidence="2">
    <location>
        <position position="28"/>
    </location>
    <ligand>
        <name>Mg(2+)</name>
        <dbReference type="ChEBI" id="CHEBI:18420"/>
        <label>4</label>
    </ligand>
</feature>
<feature type="domain" description="PurM-like C-terminal" evidence="4">
    <location>
        <begin position="148"/>
        <end position="306"/>
    </location>
</feature>
<keyword evidence="2" id="KW-0547">Nucleotide-binding</keyword>
<feature type="binding site" evidence="2">
    <location>
        <position position="73"/>
    </location>
    <ligand>
        <name>Mg(2+)</name>
        <dbReference type="ChEBI" id="CHEBI:18420"/>
        <label>4</label>
    </ligand>
</feature>
<evidence type="ECO:0000259" key="3">
    <source>
        <dbReference type="Pfam" id="PF00586"/>
    </source>
</evidence>
<feature type="binding site" evidence="2">
    <location>
        <position position="45"/>
    </location>
    <ligand>
        <name>Mg(2+)</name>
        <dbReference type="ChEBI" id="CHEBI:18420"/>
        <label>1</label>
    </ligand>
</feature>
<name>A0ABV9NPF0_9GAMM</name>
<accession>A0ABV9NPF0</accession>
<comment type="caution">
    <text evidence="5">The sequence shown here is derived from an EMBL/GenBank/DDBJ whole genome shotgun (WGS) entry which is preliminary data.</text>
</comment>
<keyword evidence="2 5" id="KW-0808">Transferase</keyword>
<comment type="similarity">
    <text evidence="2">Belongs to the thiamine-monophosphate kinase family.</text>
</comment>
<feature type="binding site" evidence="2">
    <location>
        <position position="217"/>
    </location>
    <ligand>
        <name>Mg(2+)</name>
        <dbReference type="ChEBI" id="CHEBI:18420"/>
        <label>5</label>
    </ligand>
</feature>
<dbReference type="GO" id="GO:0009030">
    <property type="term" value="F:thiamine-phosphate kinase activity"/>
    <property type="evidence" value="ECO:0007669"/>
    <property type="project" value="UniProtKB-EC"/>
</dbReference>
<feature type="binding site" evidence="2">
    <location>
        <position position="45"/>
    </location>
    <ligand>
        <name>Mg(2+)</name>
        <dbReference type="ChEBI" id="CHEBI:18420"/>
        <label>2</label>
    </ligand>
</feature>
<dbReference type="Gene3D" id="3.30.1330.10">
    <property type="entry name" value="PurM-like, N-terminal domain"/>
    <property type="match status" value="1"/>
</dbReference>
<feature type="binding site" evidence="2">
    <location>
        <position position="73"/>
    </location>
    <ligand>
        <name>Mg(2+)</name>
        <dbReference type="ChEBI" id="CHEBI:18420"/>
        <label>2</label>
    </ligand>
</feature>
<feature type="binding site" evidence="2">
    <location>
        <position position="320"/>
    </location>
    <ligand>
        <name>substrate</name>
    </ligand>
</feature>
<dbReference type="PANTHER" id="PTHR30270">
    <property type="entry name" value="THIAMINE-MONOPHOSPHATE KINASE"/>
    <property type="match status" value="1"/>
</dbReference>
<dbReference type="Pfam" id="PF00586">
    <property type="entry name" value="AIRS"/>
    <property type="match status" value="1"/>
</dbReference>
<feature type="binding site" evidence="2">
    <location>
        <position position="264"/>
    </location>
    <ligand>
        <name>substrate</name>
    </ligand>
</feature>
<comment type="caution">
    <text evidence="2">Lacks conserved residue(s) required for the propagation of feature annotation.</text>
</comment>
<evidence type="ECO:0000259" key="4">
    <source>
        <dbReference type="Pfam" id="PF02769"/>
    </source>
</evidence>
<feature type="binding site" evidence="2">
    <location>
        <position position="28"/>
    </location>
    <ligand>
        <name>Mg(2+)</name>
        <dbReference type="ChEBI" id="CHEBI:18420"/>
        <label>3</label>
    </ligand>
</feature>
<dbReference type="Proteomes" id="UP001595892">
    <property type="component" value="Unassembled WGS sequence"/>
</dbReference>
<comment type="catalytic activity">
    <reaction evidence="2">
        <text>thiamine phosphate + ATP = thiamine diphosphate + ADP</text>
        <dbReference type="Rhea" id="RHEA:15913"/>
        <dbReference type="ChEBI" id="CHEBI:30616"/>
        <dbReference type="ChEBI" id="CHEBI:37575"/>
        <dbReference type="ChEBI" id="CHEBI:58937"/>
        <dbReference type="ChEBI" id="CHEBI:456216"/>
        <dbReference type="EC" id="2.7.4.16"/>
    </reaction>
</comment>
<keyword evidence="2" id="KW-0460">Magnesium</keyword>
<dbReference type="InterPro" id="IPR036921">
    <property type="entry name" value="PurM-like_N_sf"/>
</dbReference>
<keyword evidence="2" id="KW-0479">Metal-binding</keyword>
<proteinExistence type="inferred from homology"/>
<dbReference type="PANTHER" id="PTHR30270:SF0">
    <property type="entry name" value="THIAMINE-MONOPHOSPHATE KINASE"/>
    <property type="match status" value="1"/>
</dbReference>
<evidence type="ECO:0000313" key="5">
    <source>
        <dbReference type="EMBL" id="MFC4729324.1"/>
    </source>
</evidence>
<evidence type="ECO:0000256" key="2">
    <source>
        <dbReference type="HAMAP-Rule" id="MF_02128"/>
    </source>
</evidence>
<feature type="binding site" evidence="2">
    <location>
        <position position="52"/>
    </location>
    <ligand>
        <name>substrate</name>
    </ligand>
</feature>
<feature type="binding site" evidence="2">
    <location>
        <position position="43"/>
    </location>
    <ligand>
        <name>Mg(2+)</name>
        <dbReference type="ChEBI" id="CHEBI:18420"/>
        <label>4</label>
    </ligand>
</feature>
<dbReference type="SUPFAM" id="SSF55326">
    <property type="entry name" value="PurM N-terminal domain-like"/>
    <property type="match status" value="1"/>
</dbReference>
<feature type="binding site" evidence="2">
    <location>
        <begin position="119"/>
        <end position="120"/>
    </location>
    <ligand>
        <name>ATP</name>
        <dbReference type="ChEBI" id="CHEBI:30616"/>
    </ligand>
</feature>
<keyword evidence="6" id="KW-1185">Reference proteome</keyword>
<dbReference type="EC" id="2.7.4.16" evidence="2"/>
<reference evidence="6" key="1">
    <citation type="journal article" date="2019" name="Int. J. Syst. Evol. Microbiol.">
        <title>The Global Catalogue of Microorganisms (GCM) 10K type strain sequencing project: providing services to taxonomists for standard genome sequencing and annotation.</title>
        <authorList>
            <consortium name="The Broad Institute Genomics Platform"/>
            <consortium name="The Broad Institute Genome Sequencing Center for Infectious Disease"/>
            <person name="Wu L."/>
            <person name="Ma J."/>
        </authorList>
    </citation>
    <scope>NUCLEOTIDE SEQUENCE [LARGE SCALE GENOMIC DNA]</scope>
    <source>
        <strain evidence="6">CGMCC 1.13574</strain>
    </source>
</reference>
<dbReference type="HAMAP" id="MF_02128">
    <property type="entry name" value="TMP_kinase"/>
    <property type="match status" value="1"/>
</dbReference>
<dbReference type="PIRSF" id="PIRSF005303">
    <property type="entry name" value="Thiam_monoph_kin"/>
    <property type="match status" value="1"/>
</dbReference>
<dbReference type="InterPro" id="IPR010918">
    <property type="entry name" value="PurM-like_C_dom"/>
</dbReference>
<organism evidence="5 6">
    <name type="scientific">Coralloluteibacterium thermophilum</name>
    <dbReference type="NCBI Taxonomy" id="2707049"/>
    <lineage>
        <taxon>Bacteria</taxon>
        <taxon>Pseudomonadati</taxon>
        <taxon>Pseudomonadota</taxon>
        <taxon>Gammaproteobacteria</taxon>
        <taxon>Lysobacterales</taxon>
        <taxon>Lysobacteraceae</taxon>
        <taxon>Coralloluteibacterium</taxon>
    </lineage>
</organism>
<feature type="binding site" evidence="2">
    <location>
        <position position="216"/>
    </location>
    <ligand>
        <name>ATP</name>
        <dbReference type="ChEBI" id="CHEBI:30616"/>
    </ligand>
</feature>
<keyword evidence="2" id="KW-0067">ATP-binding</keyword>
<comment type="function">
    <text evidence="2">Catalyzes the ATP-dependent phosphorylation of thiamine-monophosphate (TMP) to form thiamine-pyrophosphate (TPP), the active form of vitamin B1.</text>
</comment>
<dbReference type="Gene3D" id="3.90.650.10">
    <property type="entry name" value="PurM-like C-terminal domain"/>
    <property type="match status" value="1"/>
</dbReference>
<feature type="domain" description="PurM-like N-terminal" evidence="3">
    <location>
        <begin position="26"/>
        <end position="136"/>
    </location>
</feature>
<dbReference type="RefSeq" id="WP_377005406.1">
    <property type="nucleotide sequence ID" value="NZ_JBHSGG010000041.1"/>
</dbReference>
<feature type="binding site" evidence="2">
    <location>
        <position position="144"/>
    </location>
    <ligand>
        <name>ATP</name>
        <dbReference type="ChEBI" id="CHEBI:30616"/>
    </ligand>
</feature>
<sequence>MPSEFDLIARIRSRAALRPDVALGIGDDAAVLRVPPGCELVVTSDTLNAGVHFFEDVPPFDLGWKALAVNLSDLAAMGARPAWCTLALSLAAPDAAWLDAFVGGLLALAADHDVALVGGDTTRGPLSINVTAHGLVEAGTALRRDGARAGDAVWVTGVPGEAAAGLAVLRAEREGRALALAPDVRAQLVGRLQRPQPRVAAGCALRGLATACLDVSDGLLADLGHIATASGLGAELDPVALPVPPALAALPPPLRRDAQLAGGDDYELCFTAPADADAAVRAALAGVGLPATRIGRMVPGRDVRVRGEDGEWRVPPHRGFDHFRA</sequence>
<evidence type="ECO:0000256" key="1">
    <source>
        <dbReference type="ARBA" id="ARBA00022977"/>
    </source>
</evidence>
<protein>
    <recommendedName>
        <fullName evidence="2">Thiamine-monophosphate kinase</fullName>
        <shortName evidence="2">TMP kinase</shortName>
        <shortName evidence="2">Thiamine-phosphate kinase</shortName>
        <ecNumber evidence="2">2.7.4.16</ecNumber>
    </recommendedName>
</protein>
<dbReference type="SUPFAM" id="SSF56042">
    <property type="entry name" value="PurM C-terminal domain-like"/>
    <property type="match status" value="1"/>
</dbReference>
<feature type="binding site" evidence="2">
    <location>
        <position position="73"/>
    </location>
    <ligand>
        <name>Mg(2+)</name>
        <dbReference type="ChEBI" id="CHEBI:18420"/>
        <label>3</label>
    </ligand>
</feature>
<gene>
    <name evidence="2 5" type="primary">thiL</name>
    <name evidence="5" type="ORF">ACFO3Q_14225</name>
</gene>
<dbReference type="InterPro" id="IPR016188">
    <property type="entry name" value="PurM-like_N"/>
</dbReference>
<dbReference type="InterPro" id="IPR006283">
    <property type="entry name" value="ThiL-like"/>
</dbReference>
<dbReference type="Pfam" id="PF02769">
    <property type="entry name" value="AIRS_C"/>
    <property type="match status" value="1"/>
</dbReference>
<feature type="binding site" evidence="2">
    <location>
        <position position="214"/>
    </location>
    <ligand>
        <name>Mg(2+)</name>
        <dbReference type="ChEBI" id="CHEBI:18420"/>
        <label>3</label>
    </ligand>
</feature>
<comment type="pathway">
    <text evidence="2">Cofactor biosynthesis; thiamine diphosphate biosynthesis; thiamine diphosphate from thiamine phosphate: step 1/1.</text>
</comment>
<dbReference type="InterPro" id="IPR036676">
    <property type="entry name" value="PurM-like_C_sf"/>
</dbReference>
<dbReference type="EMBL" id="JBHSGG010000041">
    <property type="protein sequence ID" value="MFC4729324.1"/>
    <property type="molecule type" value="Genomic_DNA"/>
</dbReference>
<dbReference type="CDD" id="cd02194">
    <property type="entry name" value="ThiL"/>
    <property type="match status" value="1"/>
</dbReference>